<feature type="transmembrane region" description="Helical" evidence="2">
    <location>
        <begin position="292"/>
        <end position="318"/>
    </location>
</feature>
<organism evidence="3 4">
    <name type="scientific">Pluralibacter gergoviae</name>
    <name type="common">Enterobacter gergoviae</name>
    <dbReference type="NCBI Taxonomy" id="61647"/>
    <lineage>
        <taxon>Bacteria</taxon>
        <taxon>Pseudomonadati</taxon>
        <taxon>Pseudomonadota</taxon>
        <taxon>Gammaproteobacteria</taxon>
        <taxon>Enterobacterales</taxon>
        <taxon>Enterobacteriaceae</taxon>
        <taxon>Pluralibacter</taxon>
    </lineage>
</organism>
<dbReference type="EMBL" id="JAVDNV010000017">
    <property type="protein sequence ID" value="MDQ2311415.1"/>
    <property type="molecule type" value="Genomic_DNA"/>
</dbReference>
<gene>
    <name evidence="3" type="ORF">RBJ30_20285</name>
</gene>
<proteinExistence type="predicted"/>
<protein>
    <recommendedName>
        <fullName evidence="5">Phage tail tape measure protein</fullName>
    </recommendedName>
</protein>
<name>A0AAW8HSL1_PLUGE</name>
<feature type="transmembrane region" description="Helical" evidence="2">
    <location>
        <begin position="338"/>
        <end position="363"/>
    </location>
</feature>
<dbReference type="RefSeq" id="WP_053075571.1">
    <property type="nucleotide sequence ID" value="NZ_CBCSIS010000006.1"/>
</dbReference>
<evidence type="ECO:0000313" key="3">
    <source>
        <dbReference type="EMBL" id="MDQ2311415.1"/>
    </source>
</evidence>
<comment type="caution">
    <text evidence="3">The sequence shown here is derived from an EMBL/GenBank/DDBJ whole genome shotgun (WGS) entry which is preliminary data.</text>
</comment>
<sequence length="549" mass="60268">MSNITTLQALLKAADLIKRPFKTFQMTSQSLENSVDSSQQKLASLQAQAGQIEKLLVTQRELIKTQKAMNMAKANARERAIAVNTTSQPSRQQIVAMNTSRSNVRNLADKYTDLQLSLQRQNLQLKAAGINTQHLAESELQLQKSITHTSADLEQQQEKLKRFTSLKQKISTVKDQYQQRTALAAAVKSRGERGFAFANTIIAPRAAANAKNSASVNPAAIPANQIDSPIATVPNAGNLDDDIAKLVAAKEKLSTDWLAPQADSLRQLVQTATESLLKLDSWVIKNQELVQIFSNIAAAATIVASVIGVIGTVTAPVITAINMIMTTASLLVPIFEDVALAIGTLSWPVVAVVAAITGAALLIRQYWEPLSTFFKGVFEPLKPLFNWLDERLQSISGWFSNLITPVKSSQQTLDAFRDSGEKLGKILADSMTQSLMAIRRVKDAFSSVLEYLHLKDKTSKTADTLPVSDNNAYVDNFYLQKEIVPLSTSAYQPVIPQASRTITDRSTQNITLQITAEQASAEDIASHIRTQLERFQSEKYSNHLTSLVY</sequence>
<accession>A0AAW8HSL1</accession>
<evidence type="ECO:0008006" key="5">
    <source>
        <dbReference type="Google" id="ProtNLM"/>
    </source>
</evidence>
<evidence type="ECO:0000313" key="4">
    <source>
        <dbReference type="Proteomes" id="UP001236270"/>
    </source>
</evidence>
<reference evidence="3" key="1">
    <citation type="submission" date="2023-08" db="EMBL/GenBank/DDBJ databases">
        <title>WGS of pathogenic bacterial species, Los Angeles County Public Health Laboratories.</title>
        <authorList>
            <person name="Garrigues J.M."/>
            <person name="Green N.M."/>
        </authorList>
    </citation>
    <scope>NUCLEOTIDE SEQUENCE</scope>
    <source>
        <strain evidence="3">LACPHL-BACT-2023-00068</strain>
    </source>
</reference>
<keyword evidence="2" id="KW-0812">Transmembrane</keyword>
<dbReference type="Proteomes" id="UP001236270">
    <property type="component" value="Unassembled WGS sequence"/>
</dbReference>
<keyword evidence="2" id="KW-0472">Membrane</keyword>
<dbReference type="GeneID" id="61386344"/>
<keyword evidence="2" id="KW-1133">Transmembrane helix</keyword>
<keyword evidence="1" id="KW-0175">Coiled coil</keyword>
<evidence type="ECO:0000256" key="1">
    <source>
        <dbReference type="SAM" id="Coils"/>
    </source>
</evidence>
<feature type="coiled-coil region" evidence="1">
    <location>
        <begin position="28"/>
        <end position="55"/>
    </location>
</feature>
<evidence type="ECO:0000256" key="2">
    <source>
        <dbReference type="SAM" id="Phobius"/>
    </source>
</evidence>
<dbReference type="AlphaFoldDB" id="A0AAW8HSL1"/>